<evidence type="ECO:0000259" key="4">
    <source>
        <dbReference type="PROSITE" id="PS51186"/>
    </source>
</evidence>
<keyword evidence="2" id="KW-0012">Acyltransferase</keyword>
<dbReference type="CDD" id="cd04301">
    <property type="entry name" value="NAT_SF"/>
    <property type="match status" value="1"/>
</dbReference>
<dbReference type="InterPro" id="IPR016181">
    <property type="entry name" value="Acyl_CoA_acyltransferase"/>
</dbReference>
<comment type="caution">
    <text evidence="5">The sequence shown here is derived from an EMBL/GenBank/DDBJ whole genome shotgun (WGS) entry which is preliminary data.</text>
</comment>
<comment type="similarity">
    <text evidence="3">Belongs to the acetyltransferase family. RimJ subfamily.</text>
</comment>
<sequence>MIERNRYSLSNERIRLREVNEDDWKGVHRYASQNIVCQYQPWGPNTEEDSKGFVQQVLFDAAKETRSRFAFAIILDADMIGVGELNITDFTNKVGVISYIVHPDYWGKGIGTEAANLLIKFGFDDFNLHRIYATCDPRNVGSSRILQKVGMTKEGRMREDLFIKDGWRDSFLFSILEGEWHERKEEGSG</sequence>
<evidence type="ECO:0000256" key="1">
    <source>
        <dbReference type="ARBA" id="ARBA00022679"/>
    </source>
</evidence>
<dbReference type="SUPFAM" id="SSF55729">
    <property type="entry name" value="Acyl-CoA N-acyltransferases (Nat)"/>
    <property type="match status" value="1"/>
</dbReference>
<evidence type="ECO:0000256" key="3">
    <source>
        <dbReference type="ARBA" id="ARBA00038502"/>
    </source>
</evidence>
<dbReference type="PROSITE" id="PS51186">
    <property type="entry name" value="GNAT"/>
    <property type="match status" value="1"/>
</dbReference>
<dbReference type="PANTHER" id="PTHR43792">
    <property type="entry name" value="GNAT FAMILY, PUTATIVE (AFU_ORTHOLOGUE AFUA_3G00765)-RELATED-RELATED"/>
    <property type="match status" value="1"/>
</dbReference>
<evidence type="ECO:0000313" key="5">
    <source>
        <dbReference type="EMBL" id="MBA2174891.1"/>
    </source>
</evidence>
<dbReference type="RefSeq" id="WP_181471946.1">
    <property type="nucleotide sequence ID" value="NZ_JACEFG010000002.1"/>
</dbReference>
<reference evidence="5 6" key="1">
    <citation type="journal article" date="2004" name="Extremophiles">
        <title>Halobacillus locisalis sp. nov., a halophilic bacterium isolated from a marine solar saltern of the Yellow Sea in Korea.</title>
        <authorList>
            <person name="Yoon J.H."/>
            <person name="Kang K.H."/>
            <person name="Oh T.K."/>
            <person name="Park Y.H."/>
        </authorList>
    </citation>
    <scope>NUCLEOTIDE SEQUENCE [LARGE SCALE GENOMIC DNA]</scope>
    <source>
        <strain evidence="5 6">KCTC 3788</strain>
    </source>
</reference>
<evidence type="ECO:0000256" key="2">
    <source>
        <dbReference type="ARBA" id="ARBA00023315"/>
    </source>
</evidence>
<evidence type="ECO:0000313" key="6">
    <source>
        <dbReference type="Proteomes" id="UP000571017"/>
    </source>
</evidence>
<dbReference type="Gene3D" id="3.40.630.30">
    <property type="match status" value="1"/>
</dbReference>
<dbReference type="AlphaFoldDB" id="A0A838CSG0"/>
<dbReference type="InterPro" id="IPR000182">
    <property type="entry name" value="GNAT_dom"/>
</dbReference>
<dbReference type="EMBL" id="JACEFG010000002">
    <property type="protein sequence ID" value="MBA2174891.1"/>
    <property type="molecule type" value="Genomic_DNA"/>
</dbReference>
<name>A0A838CSG0_9BACI</name>
<keyword evidence="6" id="KW-1185">Reference proteome</keyword>
<dbReference type="Proteomes" id="UP000571017">
    <property type="component" value="Unassembled WGS sequence"/>
</dbReference>
<dbReference type="InterPro" id="IPR051531">
    <property type="entry name" value="N-acetyltransferase"/>
</dbReference>
<dbReference type="Pfam" id="PF13302">
    <property type="entry name" value="Acetyltransf_3"/>
    <property type="match status" value="1"/>
</dbReference>
<dbReference type="PANTHER" id="PTHR43792:SF8">
    <property type="entry name" value="[RIBOSOMAL PROTEIN US5]-ALANINE N-ACETYLTRANSFERASE"/>
    <property type="match status" value="1"/>
</dbReference>
<dbReference type="GO" id="GO:0016747">
    <property type="term" value="F:acyltransferase activity, transferring groups other than amino-acyl groups"/>
    <property type="evidence" value="ECO:0007669"/>
    <property type="project" value="InterPro"/>
</dbReference>
<gene>
    <name evidence="5" type="ORF">H0266_08300</name>
</gene>
<organism evidence="5 6">
    <name type="scientific">Halobacillus locisalis</name>
    <dbReference type="NCBI Taxonomy" id="220753"/>
    <lineage>
        <taxon>Bacteria</taxon>
        <taxon>Bacillati</taxon>
        <taxon>Bacillota</taxon>
        <taxon>Bacilli</taxon>
        <taxon>Bacillales</taxon>
        <taxon>Bacillaceae</taxon>
        <taxon>Halobacillus</taxon>
    </lineage>
</organism>
<accession>A0A838CSG0</accession>
<feature type="domain" description="N-acetyltransferase" evidence="4">
    <location>
        <begin position="14"/>
        <end position="174"/>
    </location>
</feature>
<keyword evidence="1 5" id="KW-0808">Transferase</keyword>
<protein>
    <submittedName>
        <fullName evidence="5">GNAT family N-acetyltransferase</fullName>
    </submittedName>
</protein>
<proteinExistence type="inferred from homology"/>